<sequence length="263" mass="29882">MKQKLTVEDELRVTFGEFDVPNGGPFTPKRDNKKLGYIKGKTIQRYKTLEFNPGSRDHIANRLTAMFGWVPDEFTPNGKPKVDEDTLGSLVYPEAKLCVKYFKVNKMLGQVSEGKTSQLKMVRKDGRIHGRVTTNGAVTGRMTHSSPNVSQTDKDKRVRSLYIVPEGKKLVGVDADGLELRCLAHYLARYDKGAYTKVVLKGDKKKGTDMHTRTQQSIGMQPRQREDVLLCVGLWCRRPATWDAHARRLARRETRSFQRSVRG</sequence>
<evidence type="ECO:0000256" key="1">
    <source>
        <dbReference type="ARBA" id="ARBA00022705"/>
    </source>
</evidence>
<dbReference type="GO" id="GO:0006261">
    <property type="term" value="P:DNA-templated DNA replication"/>
    <property type="evidence" value="ECO:0007669"/>
    <property type="project" value="InterPro"/>
</dbReference>
<keyword evidence="1" id="KW-0235">DNA replication</keyword>
<name>A0A0F8XCG4_9ZZZZ</name>
<dbReference type="GO" id="GO:0006302">
    <property type="term" value="P:double-strand break repair"/>
    <property type="evidence" value="ECO:0007669"/>
    <property type="project" value="TreeGrafter"/>
</dbReference>
<proteinExistence type="predicted"/>
<protein>
    <recommendedName>
        <fullName evidence="2">DNA-directed DNA polymerase family A palm domain-containing protein</fullName>
    </recommendedName>
</protein>
<reference evidence="3" key="1">
    <citation type="journal article" date="2015" name="Nature">
        <title>Complex archaea that bridge the gap between prokaryotes and eukaryotes.</title>
        <authorList>
            <person name="Spang A."/>
            <person name="Saw J.H."/>
            <person name="Jorgensen S.L."/>
            <person name="Zaremba-Niedzwiedzka K."/>
            <person name="Martijn J."/>
            <person name="Lind A.E."/>
            <person name="van Eijk R."/>
            <person name="Schleper C."/>
            <person name="Guy L."/>
            <person name="Ettema T.J."/>
        </authorList>
    </citation>
    <scope>NUCLEOTIDE SEQUENCE</scope>
</reference>
<dbReference type="GO" id="GO:0003887">
    <property type="term" value="F:DNA-directed DNA polymerase activity"/>
    <property type="evidence" value="ECO:0007669"/>
    <property type="project" value="InterPro"/>
</dbReference>
<dbReference type="Pfam" id="PF00476">
    <property type="entry name" value="DNA_pol_A"/>
    <property type="match status" value="1"/>
</dbReference>
<dbReference type="EMBL" id="LAZR01060032">
    <property type="protein sequence ID" value="KKK66533.1"/>
    <property type="molecule type" value="Genomic_DNA"/>
</dbReference>
<gene>
    <name evidence="3" type="ORF">LCGC14_2963150</name>
</gene>
<dbReference type="AlphaFoldDB" id="A0A0F8XCG4"/>
<dbReference type="Gene3D" id="1.10.150.20">
    <property type="entry name" value="5' to 3' exonuclease, C-terminal subdomain"/>
    <property type="match status" value="1"/>
</dbReference>
<feature type="non-terminal residue" evidence="3">
    <location>
        <position position="1"/>
    </location>
</feature>
<organism evidence="3">
    <name type="scientific">marine sediment metagenome</name>
    <dbReference type="NCBI Taxonomy" id="412755"/>
    <lineage>
        <taxon>unclassified sequences</taxon>
        <taxon>metagenomes</taxon>
        <taxon>ecological metagenomes</taxon>
    </lineage>
</organism>
<feature type="domain" description="DNA-directed DNA polymerase family A palm" evidence="2">
    <location>
        <begin position="42"/>
        <end position="220"/>
    </location>
</feature>
<evidence type="ECO:0000259" key="2">
    <source>
        <dbReference type="Pfam" id="PF00476"/>
    </source>
</evidence>
<dbReference type="Gene3D" id="3.30.70.370">
    <property type="match status" value="1"/>
</dbReference>
<dbReference type="Gene3D" id="1.20.1060.10">
    <property type="entry name" value="Taq DNA Polymerase, Chain T, domain 4"/>
    <property type="match status" value="1"/>
</dbReference>
<dbReference type="InterPro" id="IPR001098">
    <property type="entry name" value="DNA-dir_DNA_pol_A_palm_dom"/>
</dbReference>
<dbReference type="SUPFAM" id="SSF56672">
    <property type="entry name" value="DNA/RNA polymerases"/>
    <property type="match status" value="1"/>
</dbReference>
<accession>A0A0F8XCG4</accession>
<dbReference type="PANTHER" id="PTHR10133:SF27">
    <property type="entry name" value="DNA POLYMERASE NU"/>
    <property type="match status" value="1"/>
</dbReference>
<dbReference type="InterPro" id="IPR043502">
    <property type="entry name" value="DNA/RNA_pol_sf"/>
</dbReference>
<dbReference type="GO" id="GO:0003677">
    <property type="term" value="F:DNA binding"/>
    <property type="evidence" value="ECO:0007669"/>
    <property type="project" value="InterPro"/>
</dbReference>
<dbReference type="InterPro" id="IPR002298">
    <property type="entry name" value="DNA_polymerase_A"/>
</dbReference>
<comment type="caution">
    <text evidence="3">The sequence shown here is derived from an EMBL/GenBank/DDBJ whole genome shotgun (WGS) entry which is preliminary data.</text>
</comment>
<dbReference type="PANTHER" id="PTHR10133">
    <property type="entry name" value="DNA POLYMERASE I"/>
    <property type="match status" value="1"/>
</dbReference>
<evidence type="ECO:0000313" key="3">
    <source>
        <dbReference type="EMBL" id="KKK66533.1"/>
    </source>
</evidence>